<dbReference type="GO" id="GO:0006508">
    <property type="term" value="P:proteolysis"/>
    <property type="evidence" value="ECO:0007669"/>
    <property type="project" value="UniProtKB-KW"/>
</dbReference>
<dbReference type="InterPro" id="IPR045834">
    <property type="entry name" value="Csd3_N2"/>
</dbReference>
<evidence type="ECO:0000313" key="12">
    <source>
        <dbReference type="Proteomes" id="UP000614216"/>
    </source>
</evidence>
<organism evidence="11 12">
    <name type="scientific">Fulvivirga marina</name>
    <dbReference type="NCBI Taxonomy" id="2494733"/>
    <lineage>
        <taxon>Bacteria</taxon>
        <taxon>Pseudomonadati</taxon>
        <taxon>Bacteroidota</taxon>
        <taxon>Cytophagia</taxon>
        <taxon>Cytophagales</taxon>
        <taxon>Fulvivirgaceae</taxon>
        <taxon>Fulvivirga</taxon>
    </lineage>
</organism>
<feature type="transmembrane region" description="Helical" evidence="8">
    <location>
        <begin position="5"/>
        <end position="25"/>
    </location>
</feature>
<keyword evidence="8" id="KW-1133">Transmembrane helix</keyword>
<keyword evidence="4" id="KW-0479">Metal-binding</keyword>
<evidence type="ECO:0000256" key="1">
    <source>
        <dbReference type="ARBA" id="ARBA00001947"/>
    </source>
</evidence>
<dbReference type="Gene3D" id="3.10.450.350">
    <property type="match status" value="1"/>
</dbReference>
<gene>
    <name evidence="11" type="ORF">JMN32_14145</name>
</gene>
<dbReference type="InterPro" id="IPR011055">
    <property type="entry name" value="Dup_hybrid_motif"/>
</dbReference>
<comment type="caution">
    <text evidence="11">The sequence shown here is derived from an EMBL/GenBank/DDBJ whole genome shotgun (WGS) entry which is preliminary data.</text>
</comment>
<feature type="domain" description="M23ase beta-sheet core" evidence="9">
    <location>
        <begin position="288"/>
        <end position="383"/>
    </location>
</feature>
<keyword evidence="12" id="KW-1185">Reference proteome</keyword>
<dbReference type="Proteomes" id="UP000614216">
    <property type="component" value="Unassembled WGS sequence"/>
</dbReference>
<evidence type="ECO:0000256" key="8">
    <source>
        <dbReference type="SAM" id="Phobius"/>
    </source>
</evidence>
<evidence type="ECO:0000256" key="7">
    <source>
        <dbReference type="ARBA" id="ARBA00023049"/>
    </source>
</evidence>
<dbReference type="GO" id="GO:0004222">
    <property type="term" value="F:metalloendopeptidase activity"/>
    <property type="evidence" value="ECO:0007669"/>
    <property type="project" value="TreeGrafter"/>
</dbReference>
<evidence type="ECO:0000256" key="5">
    <source>
        <dbReference type="ARBA" id="ARBA00022801"/>
    </source>
</evidence>
<accession>A0A937KER4</accession>
<evidence type="ECO:0000256" key="4">
    <source>
        <dbReference type="ARBA" id="ARBA00022723"/>
    </source>
</evidence>
<evidence type="ECO:0000256" key="2">
    <source>
        <dbReference type="ARBA" id="ARBA00004196"/>
    </source>
</evidence>
<evidence type="ECO:0000256" key="3">
    <source>
        <dbReference type="ARBA" id="ARBA00022670"/>
    </source>
</evidence>
<evidence type="ECO:0000259" key="9">
    <source>
        <dbReference type="Pfam" id="PF01551"/>
    </source>
</evidence>
<reference evidence="11" key="1">
    <citation type="submission" date="2021-01" db="EMBL/GenBank/DDBJ databases">
        <title>Fulvivirga kasyanovii gen. nov., sp nov., a novel member of the phylum Bacteroidetes isolated from seawater in a mussel farm.</title>
        <authorList>
            <person name="Zhao L.-H."/>
            <person name="Wang Z.-J."/>
        </authorList>
    </citation>
    <scope>NUCLEOTIDE SEQUENCE</scope>
    <source>
        <strain evidence="11">29W222</strain>
    </source>
</reference>
<dbReference type="PANTHER" id="PTHR21666">
    <property type="entry name" value="PEPTIDASE-RELATED"/>
    <property type="match status" value="1"/>
</dbReference>
<dbReference type="Gene3D" id="2.70.70.10">
    <property type="entry name" value="Glucose Permease (Domain IIA)"/>
    <property type="match status" value="1"/>
</dbReference>
<dbReference type="AlphaFoldDB" id="A0A937KER4"/>
<sequence>MSKKYLGLIILAAISLGFYFLIPILNDSKSVKQQIVNVSDSTSVELEPTEPKMLYGLVVDSMLVIEDKIKRNQNISEILSAHNISSEAIFKLANISRDVFDVRKIAANKKYTLICDQDSLKTAKALVYEHNPVEYVVFNLRDSLSVEKRQKEVQIVEKGISGVIESNLSITMSELGLSHQLTNDFVDVFAWQLDFFRLQKDDKFKVIYEDKLVDGKSVGTGNIKAIYFEHFGNDYYAFHFDQGSGIDYFDEKGQSLRKALLKYPLEFTRISSRYSGNRYHPVQKRWKAHRGTDFAAPKGTPIRSVGDGIVVAAQYKKYNGNYVKIKHNSTYTTQYLHMSKIASGIKPGTRVRQNQTIGYVGSTGLATGNHLCYRFWKNGVQIDALKVDLPPSEPVKEEKMTEYTAQRDLLMNKLNQIEFQKKQQVLASTK</sequence>
<keyword evidence="3" id="KW-0645">Protease</keyword>
<keyword evidence="6" id="KW-0862">Zinc</keyword>
<dbReference type="InterPro" id="IPR050570">
    <property type="entry name" value="Cell_wall_metabolism_enzyme"/>
</dbReference>
<dbReference type="PANTHER" id="PTHR21666:SF288">
    <property type="entry name" value="CELL DIVISION PROTEIN YTFB"/>
    <property type="match status" value="1"/>
</dbReference>
<comment type="subcellular location">
    <subcellularLocation>
        <location evidence="2">Cell envelope</location>
    </subcellularLocation>
</comment>
<dbReference type="Pfam" id="PF19425">
    <property type="entry name" value="Csd3_N2"/>
    <property type="match status" value="1"/>
</dbReference>
<keyword evidence="5" id="KW-0378">Hydrolase</keyword>
<dbReference type="GO" id="GO:0046872">
    <property type="term" value="F:metal ion binding"/>
    <property type="evidence" value="ECO:0007669"/>
    <property type="project" value="UniProtKB-KW"/>
</dbReference>
<dbReference type="CDD" id="cd12797">
    <property type="entry name" value="M23_peptidase"/>
    <property type="match status" value="1"/>
</dbReference>
<dbReference type="EMBL" id="JAEUGD010000043">
    <property type="protein sequence ID" value="MBL6447455.1"/>
    <property type="molecule type" value="Genomic_DNA"/>
</dbReference>
<dbReference type="InterPro" id="IPR016047">
    <property type="entry name" value="M23ase_b-sheet_dom"/>
</dbReference>
<keyword evidence="8" id="KW-0472">Membrane</keyword>
<feature type="domain" description="Csd3-like second N-terminal" evidence="10">
    <location>
        <begin position="157"/>
        <end position="274"/>
    </location>
</feature>
<keyword evidence="7" id="KW-0482">Metalloprotease</keyword>
<dbReference type="Pfam" id="PF01551">
    <property type="entry name" value="Peptidase_M23"/>
    <property type="match status" value="1"/>
</dbReference>
<protein>
    <submittedName>
        <fullName evidence="11">Peptidoglycan DD-metalloendopeptidase family protein</fullName>
    </submittedName>
</protein>
<proteinExistence type="predicted"/>
<name>A0A937KER4_9BACT</name>
<evidence type="ECO:0000256" key="6">
    <source>
        <dbReference type="ARBA" id="ARBA00022833"/>
    </source>
</evidence>
<keyword evidence="8" id="KW-0812">Transmembrane</keyword>
<evidence type="ECO:0000313" key="11">
    <source>
        <dbReference type="EMBL" id="MBL6447455.1"/>
    </source>
</evidence>
<dbReference type="SUPFAM" id="SSF51261">
    <property type="entry name" value="Duplicated hybrid motif"/>
    <property type="match status" value="1"/>
</dbReference>
<dbReference type="RefSeq" id="WP_202856992.1">
    <property type="nucleotide sequence ID" value="NZ_JAEUGD010000043.1"/>
</dbReference>
<evidence type="ECO:0000259" key="10">
    <source>
        <dbReference type="Pfam" id="PF19425"/>
    </source>
</evidence>
<dbReference type="GO" id="GO:0030313">
    <property type="term" value="C:cell envelope"/>
    <property type="evidence" value="ECO:0007669"/>
    <property type="project" value="UniProtKB-SubCell"/>
</dbReference>
<comment type="cofactor">
    <cofactor evidence="1">
        <name>Zn(2+)</name>
        <dbReference type="ChEBI" id="CHEBI:29105"/>
    </cofactor>
</comment>